<dbReference type="InterPro" id="IPR029039">
    <property type="entry name" value="Flavoprotein-like_sf"/>
</dbReference>
<organism evidence="4 5">
    <name type="scientific">Neoroseomonas alkaliterrae</name>
    <dbReference type="NCBI Taxonomy" id="1452450"/>
    <lineage>
        <taxon>Bacteria</taxon>
        <taxon>Pseudomonadati</taxon>
        <taxon>Pseudomonadota</taxon>
        <taxon>Alphaproteobacteria</taxon>
        <taxon>Acetobacterales</taxon>
        <taxon>Acetobacteraceae</taxon>
        <taxon>Neoroseomonas</taxon>
    </lineage>
</organism>
<dbReference type="PROSITE" id="PS50902">
    <property type="entry name" value="FLAVODOXIN_LIKE"/>
    <property type="match status" value="1"/>
</dbReference>
<evidence type="ECO:0000256" key="1">
    <source>
        <dbReference type="ARBA" id="ARBA00022630"/>
    </source>
</evidence>
<dbReference type="Gene3D" id="3.40.50.360">
    <property type="match status" value="1"/>
</dbReference>
<keyword evidence="2" id="KW-0288">FMN</keyword>
<keyword evidence="1" id="KW-0285">Flavoprotein</keyword>
<name>A0A840XN35_9PROT</name>
<evidence type="ECO:0000313" key="4">
    <source>
        <dbReference type="EMBL" id="MBB5689995.1"/>
    </source>
</evidence>
<dbReference type="InterPro" id="IPR005025">
    <property type="entry name" value="FMN_Rdtase-like_dom"/>
</dbReference>
<feature type="domain" description="Flavodoxin-like" evidence="3">
    <location>
        <begin position="5"/>
        <end position="163"/>
    </location>
</feature>
<dbReference type="Pfam" id="PF03358">
    <property type="entry name" value="FMN_red"/>
    <property type="match status" value="1"/>
</dbReference>
<dbReference type="SUPFAM" id="SSF52218">
    <property type="entry name" value="Flavoproteins"/>
    <property type="match status" value="1"/>
</dbReference>
<sequence>MTKTLLIVFHSMTGGTRAMAEAAARGAGGQGVAVRLKPAASAGAEDLLAADGYVFAAPENLAAIAGMMKDFFDRTYYAALGRIEGRACAIMVCAGSDGQNAARQMARIATGWRLRTVAPPLIVCTHAQTPVAILAPKILGAEDVARCEELGATLAAGMAIGMF</sequence>
<evidence type="ECO:0000259" key="3">
    <source>
        <dbReference type="PROSITE" id="PS50902"/>
    </source>
</evidence>
<keyword evidence="5" id="KW-1185">Reference proteome</keyword>
<evidence type="ECO:0000313" key="5">
    <source>
        <dbReference type="Proteomes" id="UP000562254"/>
    </source>
</evidence>
<proteinExistence type="predicted"/>
<comment type="caution">
    <text evidence="4">The sequence shown here is derived from an EMBL/GenBank/DDBJ whole genome shotgun (WGS) entry which is preliminary data.</text>
</comment>
<dbReference type="GO" id="GO:0010181">
    <property type="term" value="F:FMN binding"/>
    <property type="evidence" value="ECO:0007669"/>
    <property type="project" value="InterPro"/>
</dbReference>
<dbReference type="Proteomes" id="UP000562254">
    <property type="component" value="Unassembled WGS sequence"/>
</dbReference>
<gene>
    <name evidence="4" type="ORF">FHS88_002121</name>
</gene>
<dbReference type="EMBL" id="JACIJE010000005">
    <property type="protein sequence ID" value="MBB5689995.1"/>
    <property type="molecule type" value="Genomic_DNA"/>
</dbReference>
<reference evidence="4 5" key="1">
    <citation type="submission" date="2020-08" db="EMBL/GenBank/DDBJ databases">
        <title>Genomic Encyclopedia of Type Strains, Phase IV (KMG-IV): sequencing the most valuable type-strain genomes for metagenomic binning, comparative biology and taxonomic classification.</title>
        <authorList>
            <person name="Goeker M."/>
        </authorList>
    </citation>
    <scope>NUCLEOTIDE SEQUENCE [LARGE SCALE GENOMIC DNA]</scope>
    <source>
        <strain evidence="4 5">DSM 25895</strain>
    </source>
</reference>
<dbReference type="InterPro" id="IPR008254">
    <property type="entry name" value="Flavodoxin/NO_synth"/>
</dbReference>
<evidence type="ECO:0000256" key="2">
    <source>
        <dbReference type="ARBA" id="ARBA00022643"/>
    </source>
</evidence>
<accession>A0A840XN35</accession>
<dbReference type="AlphaFoldDB" id="A0A840XN35"/>
<dbReference type="GO" id="GO:0016491">
    <property type="term" value="F:oxidoreductase activity"/>
    <property type="evidence" value="ECO:0007669"/>
    <property type="project" value="InterPro"/>
</dbReference>
<protein>
    <submittedName>
        <fullName evidence="4">Multimeric flavodoxin WrbA</fullName>
    </submittedName>
</protein>
<dbReference type="RefSeq" id="WP_184484342.1">
    <property type="nucleotide sequence ID" value="NZ_JAAEDJ010000020.1"/>
</dbReference>